<sequence length="176" mass="20115">MSTPEERRWIGRLQGQVIFAIAFVVFSALLLSQIGTQTKWARGTAFFAQPRFWPAVGLGGMVLFGALHFWRLPRHRIRRTDVIEARIWAQPMEYALWFMGYVLLVPVIGYLPVTIAFVPAMIWRMGYRSKTLLWAGVAFGAAVVVVFKSFLQVKIPGAMLYDYLPGALRSFFILHF</sequence>
<dbReference type="Proteomes" id="UP000324252">
    <property type="component" value="Unassembled WGS sequence"/>
</dbReference>
<dbReference type="RefSeq" id="WP_149788323.1">
    <property type="nucleotide sequence ID" value="NZ_FNIO01000004.1"/>
</dbReference>
<dbReference type="InterPro" id="IPR009936">
    <property type="entry name" value="DUF1468"/>
</dbReference>
<evidence type="ECO:0000313" key="3">
    <source>
        <dbReference type="EMBL" id="SHK31271.1"/>
    </source>
</evidence>
<evidence type="ECO:0000259" key="2">
    <source>
        <dbReference type="Pfam" id="PF07331"/>
    </source>
</evidence>
<feature type="domain" description="DUF1468" evidence="2">
    <location>
        <begin position="18"/>
        <end position="156"/>
    </location>
</feature>
<proteinExistence type="predicted"/>
<dbReference type="OrthoDB" id="8454209at2"/>
<evidence type="ECO:0000256" key="1">
    <source>
        <dbReference type="SAM" id="Phobius"/>
    </source>
</evidence>
<dbReference type="Pfam" id="PF07331">
    <property type="entry name" value="TctB"/>
    <property type="match status" value="1"/>
</dbReference>
<keyword evidence="1" id="KW-1133">Transmembrane helix</keyword>
<reference evidence="3 4" key="1">
    <citation type="submission" date="2016-11" db="EMBL/GenBank/DDBJ databases">
        <authorList>
            <person name="Varghese N."/>
            <person name="Submissions S."/>
        </authorList>
    </citation>
    <scope>NUCLEOTIDE SEQUENCE [LARGE SCALE GENOMIC DNA]</scope>
    <source>
        <strain evidence="3 4">DSM 29620</strain>
    </source>
</reference>
<organism evidence="3 4">
    <name type="scientific">Lutimaribacter pacificus</name>
    <dbReference type="NCBI Taxonomy" id="391948"/>
    <lineage>
        <taxon>Bacteria</taxon>
        <taxon>Pseudomonadati</taxon>
        <taxon>Pseudomonadota</taxon>
        <taxon>Alphaproteobacteria</taxon>
        <taxon>Rhodobacterales</taxon>
        <taxon>Roseobacteraceae</taxon>
        <taxon>Lutimaribacter</taxon>
    </lineage>
</organism>
<keyword evidence="4" id="KW-1185">Reference proteome</keyword>
<feature type="transmembrane region" description="Helical" evidence="1">
    <location>
        <begin position="12"/>
        <end position="32"/>
    </location>
</feature>
<keyword evidence="1" id="KW-0812">Transmembrane</keyword>
<feature type="transmembrane region" description="Helical" evidence="1">
    <location>
        <begin position="52"/>
        <end position="73"/>
    </location>
</feature>
<dbReference type="EMBL" id="FQZZ01000004">
    <property type="protein sequence ID" value="SHK31271.1"/>
    <property type="molecule type" value="Genomic_DNA"/>
</dbReference>
<name>A0A1H0HTM5_9RHOB</name>
<evidence type="ECO:0000313" key="4">
    <source>
        <dbReference type="Proteomes" id="UP000324252"/>
    </source>
</evidence>
<accession>A0A1H0HTM5</accession>
<feature type="transmembrane region" description="Helical" evidence="1">
    <location>
        <begin position="94"/>
        <end position="120"/>
    </location>
</feature>
<gene>
    <name evidence="3" type="ORF">SAMN05444142_104290</name>
</gene>
<protein>
    <submittedName>
        <fullName evidence="3">Tripartite tricarboxylate transporter TctB family protein</fullName>
    </submittedName>
</protein>
<keyword evidence="1" id="KW-0472">Membrane</keyword>
<feature type="transmembrane region" description="Helical" evidence="1">
    <location>
        <begin position="132"/>
        <end position="151"/>
    </location>
</feature>
<dbReference type="AlphaFoldDB" id="A0A1H0HTM5"/>